<organism evidence="19">
    <name type="scientific">Desulfobacca acetoxidans</name>
    <dbReference type="NCBI Taxonomy" id="60893"/>
    <lineage>
        <taxon>Bacteria</taxon>
        <taxon>Pseudomonadati</taxon>
        <taxon>Thermodesulfobacteriota</taxon>
        <taxon>Desulfobaccia</taxon>
        <taxon>Desulfobaccales</taxon>
        <taxon>Desulfobaccaceae</taxon>
        <taxon>Desulfobacca</taxon>
    </lineage>
</organism>
<accession>A0A7V6DQU8</accession>
<keyword evidence="15 16" id="KW-0472">Membrane</keyword>
<evidence type="ECO:0000256" key="6">
    <source>
        <dbReference type="ARBA" id="ARBA00022519"/>
    </source>
</evidence>
<evidence type="ECO:0000256" key="4">
    <source>
        <dbReference type="ARBA" id="ARBA00012438"/>
    </source>
</evidence>
<dbReference type="Gene3D" id="3.30.565.10">
    <property type="entry name" value="Histidine kinase-like ATPase, C-terminal domain"/>
    <property type="match status" value="1"/>
</dbReference>
<name>A0A7V6DQU8_9BACT</name>
<dbReference type="InterPro" id="IPR005467">
    <property type="entry name" value="His_kinase_dom"/>
</dbReference>
<keyword evidence="6" id="KW-0997">Cell inner membrane</keyword>
<dbReference type="EC" id="2.7.13.3" evidence="4"/>
<dbReference type="InterPro" id="IPR003660">
    <property type="entry name" value="HAMP_dom"/>
</dbReference>
<dbReference type="PANTHER" id="PTHR45436:SF15">
    <property type="entry name" value="SENSOR HISTIDINE KINASE CUSS"/>
    <property type="match status" value="1"/>
</dbReference>
<evidence type="ECO:0000259" key="17">
    <source>
        <dbReference type="PROSITE" id="PS50109"/>
    </source>
</evidence>
<dbReference type="PROSITE" id="PS50885">
    <property type="entry name" value="HAMP"/>
    <property type="match status" value="1"/>
</dbReference>
<dbReference type="Pfam" id="PF00512">
    <property type="entry name" value="HisKA"/>
    <property type="match status" value="1"/>
</dbReference>
<evidence type="ECO:0000256" key="7">
    <source>
        <dbReference type="ARBA" id="ARBA00022553"/>
    </source>
</evidence>
<dbReference type="CDD" id="cd06225">
    <property type="entry name" value="HAMP"/>
    <property type="match status" value="1"/>
</dbReference>
<dbReference type="FunFam" id="1.10.287.130:FF:000001">
    <property type="entry name" value="Two-component sensor histidine kinase"/>
    <property type="match status" value="1"/>
</dbReference>
<dbReference type="InterPro" id="IPR036097">
    <property type="entry name" value="HisK_dim/P_sf"/>
</dbReference>
<dbReference type="InterPro" id="IPR003594">
    <property type="entry name" value="HATPase_dom"/>
</dbReference>
<dbReference type="EMBL" id="DTGR01000211">
    <property type="protein sequence ID" value="HHS30713.1"/>
    <property type="molecule type" value="Genomic_DNA"/>
</dbReference>
<dbReference type="CDD" id="cd00082">
    <property type="entry name" value="HisKA"/>
    <property type="match status" value="1"/>
</dbReference>
<keyword evidence="9 16" id="KW-0812">Transmembrane</keyword>
<evidence type="ECO:0000256" key="8">
    <source>
        <dbReference type="ARBA" id="ARBA00022679"/>
    </source>
</evidence>
<comment type="catalytic activity">
    <reaction evidence="1">
        <text>ATP + protein L-histidine = ADP + protein N-phospho-L-histidine.</text>
        <dbReference type="EC" id="2.7.13.3"/>
    </reaction>
</comment>
<evidence type="ECO:0000256" key="9">
    <source>
        <dbReference type="ARBA" id="ARBA00022692"/>
    </source>
</evidence>
<dbReference type="SUPFAM" id="SSF55874">
    <property type="entry name" value="ATPase domain of HSP90 chaperone/DNA topoisomerase II/histidine kinase"/>
    <property type="match status" value="1"/>
</dbReference>
<dbReference type="Gene3D" id="1.10.287.130">
    <property type="match status" value="1"/>
</dbReference>
<dbReference type="SMART" id="SM00388">
    <property type="entry name" value="HisKA"/>
    <property type="match status" value="1"/>
</dbReference>
<evidence type="ECO:0000256" key="5">
    <source>
        <dbReference type="ARBA" id="ARBA00022475"/>
    </source>
</evidence>
<keyword evidence="7" id="KW-0597">Phosphoprotein</keyword>
<evidence type="ECO:0000256" key="13">
    <source>
        <dbReference type="ARBA" id="ARBA00022989"/>
    </source>
</evidence>
<keyword evidence="14" id="KW-0902">Two-component regulatory system</keyword>
<evidence type="ECO:0000256" key="1">
    <source>
        <dbReference type="ARBA" id="ARBA00000085"/>
    </source>
</evidence>
<dbReference type="CDD" id="cd00075">
    <property type="entry name" value="HATPase"/>
    <property type="match status" value="1"/>
</dbReference>
<evidence type="ECO:0000256" key="14">
    <source>
        <dbReference type="ARBA" id="ARBA00023012"/>
    </source>
</evidence>
<dbReference type="SUPFAM" id="SSF47384">
    <property type="entry name" value="Homodimeric domain of signal transducing histidine kinase"/>
    <property type="match status" value="1"/>
</dbReference>
<evidence type="ECO:0000256" key="15">
    <source>
        <dbReference type="ARBA" id="ARBA00023136"/>
    </source>
</evidence>
<dbReference type="Pfam" id="PF00672">
    <property type="entry name" value="HAMP"/>
    <property type="match status" value="1"/>
</dbReference>
<evidence type="ECO:0000256" key="12">
    <source>
        <dbReference type="ARBA" id="ARBA00022840"/>
    </source>
</evidence>
<dbReference type="NCBIfam" id="TIGR01386">
    <property type="entry name" value="cztS_silS_copS"/>
    <property type="match status" value="1"/>
</dbReference>
<dbReference type="SMART" id="SM00304">
    <property type="entry name" value="HAMP"/>
    <property type="match status" value="1"/>
</dbReference>
<evidence type="ECO:0000256" key="11">
    <source>
        <dbReference type="ARBA" id="ARBA00022777"/>
    </source>
</evidence>
<dbReference type="Gene3D" id="6.10.340.10">
    <property type="match status" value="1"/>
</dbReference>
<feature type="transmembrane region" description="Helical" evidence="16">
    <location>
        <begin position="12"/>
        <end position="33"/>
    </location>
</feature>
<dbReference type="AlphaFoldDB" id="A0A7V6DQU8"/>
<keyword evidence="12" id="KW-0067">ATP-binding</keyword>
<comment type="caution">
    <text evidence="19">The sequence shown here is derived from an EMBL/GenBank/DDBJ whole genome shotgun (WGS) entry which is preliminary data.</text>
</comment>
<dbReference type="PANTHER" id="PTHR45436">
    <property type="entry name" value="SENSOR HISTIDINE KINASE YKOH"/>
    <property type="match status" value="1"/>
</dbReference>
<dbReference type="PROSITE" id="PS50109">
    <property type="entry name" value="HIS_KIN"/>
    <property type="match status" value="1"/>
</dbReference>
<sequence length="466" mass="50721">MQMRSIGARLTFWYTGILCVTLLMLGILEYGLLTYSLSRDIDAALHGVAQAIADQARKSGRTPIPPDLDELFRRFFGFSPATPYFEMLTPWGHPGSVPPSPPPLGISPQALKNALHGLSTFETLKDSEPYPVRMLIMPVMIDGQVTNVVQVGISLENMYNTLRRFVLIMAALFPLGLILAGGGGWLLARRALRPVDHMTRAAQRISGEHLTERLHETGTGDELDRLARTLNEMLTRLDESFRQVRQFSADASHELQTPLTILKGEIEVALRASRSPEEYQQVLKSSLEEIERISRLVEGLLLLARADSGVLRMDHKPVALDELVAEVAAQMQNMAKGQGLSLHLGNLAPITINGDREQLQRLLINLIDNAIKYTPAGGSVSLALSKEGDQATVSVADTGIGLSPDEQTHIFTRFYRVAAARSQSGGGVGLGLCIAQSIAQAHGGKIEVRSQPGRGSTFTVVLPLVG</sequence>
<proteinExistence type="predicted"/>
<evidence type="ECO:0000256" key="16">
    <source>
        <dbReference type="SAM" id="Phobius"/>
    </source>
</evidence>
<dbReference type="InterPro" id="IPR006290">
    <property type="entry name" value="CztS_silS_copS"/>
</dbReference>
<dbReference type="InterPro" id="IPR004358">
    <property type="entry name" value="Sig_transdc_His_kin-like_C"/>
</dbReference>
<comment type="subcellular location">
    <subcellularLocation>
        <location evidence="3">Cell inner membrane</location>
    </subcellularLocation>
    <subcellularLocation>
        <location evidence="2">Membrane</location>
        <topology evidence="2">Multi-pass membrane protein</topology>
    </subcellularLocation>
</comment>
<evidence type="ECO:0000259" key="18">
    <source>
        <dbReference type="PROSITE" id="PS50885"/>
    </source>
</evidence>
<dbReference type="PRINTS" id="PR00344">
    <property type="entry name" value="BCTRLSENSOR"/>
</dbReference>
<feature type="transmembrane region" description="Helical" evidence="16">
    <location>
        <begin position="165"/>
        <end position="188"/>
    </location>
</feature>
<keyword evidence="5" id="KW-1003">Cell membrane</keyword>
<feature type="domain" description="HAMP" evidence="18">
    <location>
        <begin position="189"/>
        <end position="242"/>
    </location>
</feature>
<reference evidence="19" key="1">
    <citation type="journal article" date="2020" name="mSystems">
        <title>Genome- and Community-Level Interaction Insights into Carbon Utilization and Element Cycling Functions of Hydrothermarchaeota in Hydrothermal Sediment.</title>
        <authorList>
            <person name="Zhou Z."/>
            <person name="Liu Y."/>
            <person name="Xu W."/>
            <person name="Pan J."/>
            <person name="Luo Z.H."/>
            <person name="Li M."/>
        </authorList>
    </citation>
    <scope>NUCLEOTIDE SEQUENCE [LARGE SCALE GENOMIC DNA]</scope>
    <source>
        <strain evidence="19">SpSt-767</strain>
    </source>
</reference>
<evidence type="ECO:0000256" key="3">
    <source>
        <dbReference type="ARBA" id="ARBA00004533"/>
    </source>
</evidence>
<feature type="domain" description="Histidine kinase" evidence="17">
    <location>
        <begin position="250"/>
        <end position="466"/>
    </location>
</feature>
<evidence type="ECO:0000256" key="2">
    <source>
        <dbReference type="ARBA" id="ARBA00004141"/>
    </source>
</evidence>
<dbReference type="SUPFAM" id="SSF158472">
    <property type="entry name" value="HAMP domain-like"/>
    <property type="match status" value="1"/>
</dbReference>
<dbReference type="InterPro" id="IPR003661">
    <property type="entry name" value="HisK_dim/P_dom"/>
</dbReference>
<dbReference type="GO" id="GO:0005524">
    <property type="term" value="F:ATP binding"/>
    <property type="evidence" value="ECO:0007669"/>
    <property type="project" value="UniProtKB-KW"/>
</dbReference>
<dbReference type="GO" id="GO:0000155">
    <property type="term" value="F:phosphorelay sensor kinase activity"/>
    <property type="evidence" value="ECO:0007669"/>
    <property type="project" value="InterPro"/>
</dbReference>
<dbReference type="InterPro" id="IPR050428">
    <property type="entry name" value="TCS_sensor_his_kinase"/>
</dbReference>
<gene>
    <name evidence="19" type="ORF">ENV52_13555</name>
</gene>
<keyword evidence="8 19" id="KW-0808">Transferase</keyword>
<dbReference type="GO" id="GO:0005886">
    <property type="term" value="C:plasma membrane"/>
    <property type="evidence" value="ECO:0007669"/>
    <property type="project" value="UniProtKB-SubCell"/>
</dbReference>
<evidence type="ECO:0000256" key="10">
    <source>
        <dbReference type="ARBA" id="ARBA00022741"/>
    </source>
</evidence>
<dbReference type="FunFam" id="3.30.565.10:FF:000049">
    <property type="entry name" value="Two-component sensor histidine kinase"/>
    <property type="match status" value="1"/>
</dbReference>
<protein>
    <recommendedName>
        <fullName evidence="4">histidine kinase</fullName>
        <ecNumber evidence="4">2.7.13.3</ecNumber>
    </recommendedName>
</protein>
<keyword evidence="13 16" id="KW-1133">Transmembrane helix</keyword>
<keyword evidence="10" id="KW-0547">Nucleotide-binding</keyword>
<dbReference type="Pfam" id="PF02518">
    <property type="entry name" value="HATPase_c"/>
    <property type="match status" value="1"/>
</dbReference>
<keyword evidence="11 19" id="KW-0418">Kinase</keyword>
<dbReference type="SMART" id="SM00387">
    <property type="entry name" value="HATPase_c"/>
    <property type="match status" value="1"/>
</dbReference>
<evidence type="ECO:0000313" key="19">
    <source>
        <dbReference type="EMBL" id="HHS30713.1"/>
    </source>
</evidence>
<dbReference type="InterPro" id="IPR036890">
    <property type="entry name" value="HATPase_C_sf"/>
</dbReference>